<name>A0A5J5GNN6_9RHOB</name>
<dbReference type="PANTHER" id="PTHR30579:SF3">
    <property type="entry name" value="TRANSCRIPTIONAL REGULATORY PROTEIN"/>
    <property type="match status" value="1"/>
</dbReference>
<accession>A0A5J5GNN6</accession>
<keyword evidence="3" id="KW-0238">DNA-binding</keyword>
<protein>
    <submittedName>
        <fullName evidence="6">LysR family transcriptional regulator</fullName>
    </submittedName>
</protein>
<dbReference type="Pfam" id="PF00126">
    <property type="entry name" value="HTH_1"/>
    <property type="match status" value="1"/>
</dbReference>
<dbReference type="EMBL" id="VYQE01000002">
    <property type="protein sequence ID" value="KAA9009052.1"/>
    <property type="molecule type" value="Genomic_DNA"/>
</dbReference>
<evidence type="ECO:0000256" key="2">
    <source>
        <dbReference type="ARBA" id="ARBA00023015"/>
    </source>
</evidence>
<dbReference type="RefSeq" id="WP_150444585.1">
    <property type="nucleotide sequence ID" value="NZ_VYQE01000002.1"/>
</dbReference>
<dbReference type="InterPro" id="IPR000847">
    <property type="entry name" value="LysR_HTH_N"/>
</dbReference>
<dbReference type="PANTHER" id="PTHR30579">
    <property type="entry name" value="TRANSCRIPTIONAL REGULATOR"/>
    <property type="match status" value="1"/>
</dbReference>
<comment type="caution">
    <text evidence="6">The sequence shown here is derived from an EMBL/GenBank/DDBJ whole genome shotgun (WGS) entry which is preliminary data.</text>
</comment>
<dbReference type="SUPFAM" id="SSF53850">
    <property type="entry name" value="Periplasmic binding protein-like II"/>
    <property type="match status" value="1"/>
</dbReference>
<gene>
    <name evidence="6" type="ORF">F3S47_07275</name>
</gene>
<dbReference type="InterPro" id="IPR050176">
    <property type="entry name" value="LTTR"/>
</dbReference>
<sequence>MAGPFAVLTRMPAWKWKEAPVESWDDLRFLVALSKAGSMTGAARILKTSVATVSRRLDRLAEELGTEPFVKTAQGWQPSPAVEGLIKVATDFDGQLKREMNTQAALGEDGRATVRIGCPPGISSFMLIPTLNESEIDSTRINIEFHDRVFGEGLGHDDIVIAFERPTVGRLVTRKLGTLGFSIFCHEDGNVGPEWVGLTEAHDTSGSMKLGLEHFQRPPLIRVETFLSLSTLMSVSRLPGPLPLFAGRAKRGYRRITDAEYRSNFWLFYHESRRGDPAIDQTIRWIVSCFSRVERDETPDNGGAKA</sequence>
<evidence type="ECO:0000256" key="1">
    <source>
        <dbReference type="ARBA" id="ARBA00009437"/>
    </source>
</evidence>
<evidence type="ECO:0000313" key="7">
    <source>
        <dbReference type="Proteomes" id="UP000326554"/>
    </source>
</evidence>
<dbReference type="Proteomes" id="UP000326554">
    <property type="component" value="Unassembled WGS sequence"/>
</dbReference>
<keyword evidence="7" id="KW-1185">Reference proteome</keyword>
<keyword evidence="2" id="KW-0805">Transcription regulation</keyword>
<evidence type="ECO:0000259" key="5">
    <source>
        <dbReference type="PROSITE" id="PS50931"/>
    </source>
</evidence>
<dbReference type="InterPro" id="IPR036388">
    <property type="entry name" value="WH-like_DNA-bd_sf"/>
</dbReference>
<dbReference type="PROSITE" id="PS50931">
    <property type="entry name" value="HTH_LYSR"/>
    <property type="match status" value="1"/>
</dbReference>
<dbReference type="Gene3D" id="1.10.10.10">
    <property type="entry name" value="Winged helix-like DNA-binding domain superfamily/Winged helix DNA-binding domain"/>
    <property type="match status" value="1"/>
</dbReference>
<evidence type="ECO:0000256" key="3">
    <source>
        <dbReference type="ARBA" id="ARBA00023125"/>
    </source>
</evidence>
<dbReference type="InterPro" id="IPR036390">
    <property type="entry name" value="WH_DNA-bd_sf"/>
</dbReference>
<reference evidence="6 7" key="1">
    <citation type="submission" date="2019-09" db="EMBL/GenBank/DDBJ databases">
        <authorList>
            <person name="Park J.-S."/>
            <person name="Choi H.-J."/>
        </authorList>
    </citation>
    <scope>NUCLEOTIDE SEQUENCE [LARGE SCALE GENOMIC DNA]</scope>
    <source>
        <strain evidence="6 7">176SS1-4</strain>
    </source>
</reference>
<evidence type="ECO:0000256" key="4">
    <source>
        <dbReference type="ARBA" id="ARBA00023163"/>
    </source>
</evidence>
<organism evidence="6 7">
    <name type="scientific">Histidinibacterium aquaticum</name>
    <dbReference type="NCBI Taxonomy" id="2613962"/>
    <lineage>
        <taxon>Bacteria</taxon>
        <taxon>Pseudomonadati</taxon>
        <taxon>Pseudomonadota</taxon>
        <taxon>Alphaproteobacteria</taxon>
        <taxon>Rhodobacterales</taxon>
        <taxon>Paracoccaceae</taxon>
        <taxon>Histidinibacterium</taxon>
    </lineage>
</organism>
<dbReference type="AlphaFoldDB" id="A0A5J5GNN6"/>
<evidence type="ECO:0000313" key="6">
    <source>
        <dbReference type="EMBL" id="KAA9009052.1"/>
    </source>
</evidence>
<feature type="domain" description="HTH lysR-type" evidence="5">
    <location>
        <begin position="22"/>
        <end position="79"/>
    </location>
</feature>
<dbReference type="GO" id="GO:0003700">
    <property type="term" value="F:DNA-binding transcription factor activity"/>
    <property type="evidence" value="ECO:0007669"/>
    <property type="project" value="InterPro"/>
</dbReference>
<proteinExistence type="inferred from homology"/>
<dbReference type="SUPFAM" id="SSF46785">
    <property type="entry name" value="Winged helix' DNA-binding domain"/>
    <property type="match status" value="1"/>
</dbReference>
<comment type="similarity">
    <text evidence="1">Belongs to the LysR transcriptional regulatory family.</text>
</comment>
<keyword evidence="4" id="KW-0804">Transcription</keyword>
<dbReference type="GO" id="GO:0003677">
    <property type="term" value="F:DNA binding"/>
    <property type="evidence" value="ECO:0007669"/>
    <property type="project" value="UniProtKB-KW"/>
</dbReference>